<reference evidence="1" key="1">
    <citation type="submission" date="2021-05" db="EMBL/GenBank/DDBJ databases">
        <authorList>
            <person name="Pan Q."/>
            <person name="Jouanno E."/>
            <person name="Zahm M."/>
            <person name="Klopp C."/>
            <person name="Cabau C."/>
            <person name="Louis A."/>
            <person name="Berthelot C."/>
            <person name="Parey E."/>
            <person name="Roest Crollius H."/>
            <person name="Montfort J."/>
            <person name="Robinson-Rechavi M."/>
            <person name="Bouchez O."/>
            <person name="Lampietro C."/>
            <person name="Lopez Roques C."/>
            <person name="Donnadieu C."/>
            <person name="Postlethwait J."/>
            <person name="Bobe J."/>
            <person name="Dillon D."/>
            <person name="Chandos A."/>
            <person name="von Hippel F."/>
            <person name="Guiguen Y."/>
        </authorList>
    </citation>
    <scope>NUCLEOTIDE SEQUENCE</scope>
    <source>
        <strain evidence="1">YG-Jan2019</strain>
    </source>
</reference>
<evidence type="ECO:0000313" key="2">
    <source>
        <dbReference type="Proteomes" id="UP001157502"/>
    </source>
</evidence>
<sequence length="140" mass="15052">MVRGVTEGQTNVSLSSGGPENAAHTVALGFALLGISYSFSPASILIHLWPSCVSPQRASPSLTVTRTHFLPTTGLLTALAGTHGKSRNGVIDEIRVFDDEKFGDSQHLLHPEEDFWGGTWDEMFAAHPMLGSSQEMSTEI</sequence>
<evidence type="ECO:0000313" key="1">
    <source>
        <dbReference type="EMBL" id="KAJ8002680.1"/>
    </source>
</evidence>
<organism evidence="1 2">
    <name type="scientific">Dallia pectoralis</name>
    <name type="common">Alaska blackfish</name>
    <dbReference type="NCBI Taxonomy" id="75939"/>
    <lineage>
        <taxon>Eukaryota</taxon>
        <taxon>Metazoa</taxon>
        <taxon>Chordata</taxon>
        <taxon>Craniata</taxon>
        <taxon>Vertebrata</taxon>
        <taxon>Euteleostomi</taxon>
        <taxon>Actinopterygii</taxon>
        <taxon>Neopterygii</taxon>
        <taxon>Teleostei</taxon>
        <taxon>Protacanthopterygii</taxon>
        <taxon>Esociformes</taxon>
        <taxon>Umbridae</taxon>
        <taxon>Dallia</taxon>
    </lineage>
</organism>
<keyword evidence="2" id="KW-1185">Reference proteome</keyword>
<name>A0ACC2GGU6_DALPE</name>
<accession>A0ACC2GGU6</accession>
<protein>
    <submittedName>
        <fullName evidence="1">Uncharacterized protein</fullName>
    </submittedName>
</protein>
<proteinExistence type="predicted"/>
<dbReference type="EMBL" id="CM055740">
    <property type="protein sequence ID" value="KAJ8002680.1"/>
    <property type="molecule type" value="Genomic_DNA"/>
</dbReference>
<gene>
    <name evidence="1" type="ORF">DPEC_G00161400</name>
</gene>
<dbReference type="Proteomes" id="UP001157502">
    <property type="component" value="Chromosome 13"/>
</dbReference>
<comment type="caution">
    <text evidence="1">The sequence shown here is derived from an EMBL/GenBank/DDBJ whole genome shotgun (WGS) entry which is preliminary data.</text>
</comment>